<proteinExistence type="predicted"/>
<keyword evidence="2" id="KW-1185">Reference proteome</keyword>
<dbReference type="EMBL" id="REGN01001366">
    <property type="protein sequence ID" value="RNA35178.1"/>
    <property type="molecule type" value="Genomic_DNA"/>
</dbReference>
<dbReference type="Proteomes" id="UP000276133">
    <property type="component" value="Unassembled WGS sequence"/>
</dbReference>
<gene>
    <name evidence="1" type="ORF">BpHYR1_023983</name>
</gene>
<evidence type="ECO:0000313" key="1">
    <source>
        <dbReference type="EMBL" id="RNA35178.1"/>
    </source>
</evidence>
<protein>
    <submittedName>
        <fullName evidence="1">Uncharacterized protein</fullName>
    </submittedName>
</protein>
<organism evidence="1 2">
    <name type="scientific">Brachionus plicatilis</name>
    <name type="common">Marine rotifer</name>
    <name type="synonym">Brachionus muelleri</name>
    <dbReference type="NCBI Taxonomy" id="10195"/>
    <lineage>
        <taxon>Eukaryota</taxon>
        <taxon>Metazoa</taxon>
        <taxon>Spiralia</taxon>
        <taxon>Gnathifera</taxon>
        <taxon>Rotifera</taxon>
        <taxon>Eurotatoria</taxon>
        <taxon>Monogononta</taxon>
        <taxon>Pseudotrocha</taxon>
        <taxon>Ploima</taxon>
        <taxon>Brachionidae</taxon>
        <taxon>Brachionus</taxon>
    </lineage>
</organism>
<comment type="caution">
    <text evidence="1">The sequence shown here is derived from an EMBL/GenBank/DDBJ whole genome shotgun (WGS) entry which is preliminary data.</text>
</comment>
<dbReference type="AlphaFoldDB" id="A0A3M7SI01"/>
<evidence type="ECO:0000313" key="2">
    <source>
        <dbReference type="Proteomes" id="UP000276133"/>
    </source>
</evidence>
<name>A0A3M7SI01_BRAPC</name>
<reference evidence="1 2" key="1">
    <citation type="journal article" date="2018" name="Sci. Rep.">
        <title>Genomic signatures of local adaptation to the degree of environmental predictability in rotifers.</title>
        <authorList>
            <person name="Franch-Gras L."/>
            <person name="Hahn C."/>
            <person name="Garcia-Roger E.M."/>
            <person name="Carmona M.J."/>
            <person name="Serra M."/>
            <person name="Gomez A."/>
        </authorList>
    </citation>
    <scope>NUCLEOTIDE SEQUENCE [LARGE SCALE GENOMIC DNA]</scope>
    <source>
        <strain evidence="1">HYR1</strain>
    </source>
</reference>
<sequence>MAPNAFIRVSRMMNTEGSEHKPFYKSKENSPIMALSLKRKQHIVLILSLRQHSNDLYAGSNTFGISKYLKSYLTKSRFDIDSHKELKI</sequence>
<accession>A0A3M7SI01</accession>